<dbReference type="SUPFAM" id="SSF54001">
    <property type="entry name" value="Cysteine proteinases"/>
    <property type="match status" value="1"/>
</dbReference>
<protein>
    <recommendedName>
        <fullName evidence="4">NlpC/P60 domain-containing protein</fullName>
    </recommendedName>
</protein>
<name>I3XXX2_SULBS</name>
<dbReference type="PATRIC" id="fig|760154.4.peg.1511"/>
<evidence type="ECO:0000313" key="3">
    <source>
        <dbReference type="Proteomes" id="UP000006176"/>
    </source>
</evidence>
<dbReference type="Proteomes" id="UP000006176">
    <property type="component" value="Chromosome"/>
</dbReference>
<feature type="signal peptide" evidence="1">
    <location>
        <begin position="1"/>
        <end position="23"/>
    </location>
</feature>
<keyword evidence="1" id="KW-0732">Signal</keyword>
<dbReference type="RefSeq" id="WP_014769674.1">
    <property type="nucleotide sequence ID" value="NC_018002.1"/>
</dbReference>
<dbReference type="eggNOG" id="COG0791">
    <property type="taxonomic scope" value="Bacteria"/>
</dbReference>
<keyword evidence="3" id="KW-1185">Reference proteome</keyword>
<gene>
    <name evidence="2" type="ordered locus">Sulba_1508</name>
</gene>
<organism evidence="2 3">
    <name type="scientific">Sulfurospirillum barnesii (strain ATCC 700032 / DSM 10660 / SES-3)</name>
    <dbReference type="NCBI Taxonomy" id="760154"/>
    <lineage>
        <taxon>Bacteria</taxon>
        <taxon>Pseudomonadati</taxon>
        <taxon>Campylobacterota</taxon>
        <taxon>Epsilonproteobacteria</taxon>
        <taxon>Campylobacterales</taxon>
        <taxon>Sulfurospirillaceae</taxon>
        <taxon>Sulfurospirillum</taxon>
    </lineage>
</organism>
<dbReference type="STRING" id="760154.Sulba_1508"/>
<evidence type="ECO:0000256" key="1">
    <source>
        <dbReference type="SAM" id="SignalP"/>
    </source>
</evidence>
<dbReference type="InterPro" id="IPR038765">
    <property type="entry name" value="Papain-like_cys_pep_sf"/>
</dbReference>
<dbReference type="HOGENOM" id="CLU_099058_0_0_7"/>
<dbReference type="OrthoDB" id="5338761at2"/>
<dbReference type="KEGG" id="sba:Sulba_1508"/>
<dbReference type="Gene3D" id="3.90.1720.10">
    <property type="entry name" value="endopeptidase domain like (from Nostoc punctiforme)"/>
    <property type="match status" value="1"/>
</dbReference>
<dbReference type="AlphaFoldDB" id="I3XXX2"/>
<proteinExistence type="predicted"/>
<evidence type="ECO:0008006" key="4">
    <source>
        <dbReference type="Google" id="ProtNLM"/>
    </source>
</evidence>
<dbReference type="PROSITE" id="PS51257">
    <property type="entry name" value="PROKAR_LIPOPROTEIN"/>
    <property type="match status" value="1"/>
</dbReference>
<sequence length="202" mass="22846">MKRIYLLLLITLFLLSGCTQKIAVEAPPPAYDDTPKRDAIVFEALKYRGKKDGGDCSGFVSLVNQKSLEPYFQTESLNAYFEDSRRSLAIYNLLDAQNRLYHENPKIGDLIFFANTVKKYAKQKSVDNITHIGIITKVESDETIHFIHHTKGRNLMGQMNLAHPNTATLNNKPINTYLEKCSIAQSHQCLAPAYFSAYGKIQ</sequence>
<accession>I3XXX2</accession>
<reference evidence="2 3" key="1">
    <citation type="submission" date="2012-06" db="EMBL/GenBank/DDBJ databases">
        <title>Complete sequence of Sulfurospirillum barnesii SES-3.</title>
        <authorList>
            <consortium name="US DOE Joint Genome Institute"/>
            <person name="Lucas S."/>
            <person name="Han J."/>
            <person name="Lapidus A."/>
            <person name="Cheng J.-F."/>
            <person name="Goodwin L."/>
            <person name="Pitluck S."/>
            <person name="Peters L."/>
            <person name="Ovchinnikova G."/>
            <person name="Lu M."/>
            <person name="Detter J.C."/>
            <person name="Han C."/>
            <person name="Tapia R."/>
            <person name="Land M."/>
            <person name="Hauser L."/>
            <person name="Kyrpides N."/>
            <person name="Ivanova N."/>
            <person name="Pagani I."/>
            <person name="Stolz J."/>
            <person name="Arkin A."/>
            <person name="Dehal P."/>
            <person name="Oremland R."/>
            <person name="Saltikov C."/>
            <person name="Basu P."/>
            <person name="Hollibaugh J."/>
            <person name="Newman D."/>
            <person name="Stolyar S."/>
            <person name="Hazen T."/>
            <person name="Woyke T."/>
        </authorList>
    </citation>
    <scope>NUCLEOTIDE SEQUENCE [LARGE SCALE GENOMIC DNA]</scope>
    <source>
        <strain evidence="3">ATCC 700032 / DSM 10660 / SES-3</strain>
    </source>
</reference>
<dbReference type="EMBL" id="CP003333">
    <property type="protein sequence ID" value="AFL68796.1"/>
    <property type="molecule type" value="Genomic_DNA"/>
</dbReference>
<feature type="chain" id="PRO_5003682539" description="NlpC/P60 domain-containing protein" evidence="1">
    <location>
        <begin position="24"/>
        <end position="202"/>
    </location>
</feature>
<evidence type="ECO:0000313" key="2">
    <source>
        <dbReference type="EMBL" id="AFL68796.1"/>
    </source>
</evidence>